<feature type="domain" description="Bacterial alpha-L-rhamnosidase N-terminal" evidence="1">
    <location>
        <begin position="3"/>
        <end position="69"/>
    </location>
</feature>
<dbReference type="PANTHER" id="PTHR33307">
    <property type="entry name" value="ALPHA-RHAMNOSIDASE (EUROFUNG)"/>
    <property type="match status" value="1"/>
</dbReference>
<name>A0ABU2YXN6_9ACTN</name>
<proteinExistence type="predicted"/>
<dbReference type="InterPro" id="IPR013737">
    <property type="entry name" value="Bac_rhamnosid_N"/>
</dbReference>
<dbReference type="InterPro" id="IPR016007">
    <property type="entry name" value="Alpha_rhamnosid"/>
</dbReference>
<dbReference type="Proteomes" id="UP001180737">
    <property type="component" value="Unassembled WGS sequence"/>
</dbReference>
<evidence type="ECO:0000259" key="1">
    <source>
        <dbReference type="Pfam" id="PF08531"/>
    </source>
</evidence>
<gene>
    <name evidence="2" type="ORF">RM704_16715</name>
</gene>
<dbReference type="RefSeq" id="WP_311590767.1">
    <property type="nucleotide sequence ID" value="NZ_JAVRFJ010000013.1"/>
</dbReference>
<protein>
    <submittedName>
        <fullName evidence="2">Alpha-L-rhamnosidase N-terminal domain-containing protein</fullName>
    </submittedName>
</protein>
<dbReference type="EMBL" id="JAVRFJ010000013">
    <property type="protein sequence ID" value="MDT0569094.1"/>
    <property type="molecule type" value="Genomic_DNA"/>
</dbReference>
<dbReference type="Gene3D" id="2.60.120.260">
    <property type="entry name" value="Galactose-binding domain-like"/>
    <property type="match status" value="1"/>
</dbReference>
<accession>A0ABU2YXN6</accession>
<reference evidence="2" key="1">
    <citation type="submission" date="2024-05" db="EMBL/GenBank/DDBJ databases">
        <title>30 novel species of actinomycetes from the DSMZ collection.</title>
        <authorList>
            <person name="Nouioui I."/>
        </authorList>
    </citation>
    <scope>NUCLEOTIDE SEQUENCE</scope>
    <source>
        <strain evidence="2">DSM 3412</strain>
    </source>
</reference>
<organism evidence="2 3">
    <name type="scientific">Streptomyces gottesmaniae</name>
    <dbReference type="NCBI Taxonomy" id="3075518"/>
    <lineage>
        <taxon>Bacteria</taxon>
        <taxon>Bacillati</taxon>
        <taxon>Actinomycetota</taxon>
        <taxon>Actinomycetes</taxon>
        <taxon>Kitasatosporales</taxon>
        <taxon>Streptomycetaceae</taxon>
        <taxon>Streptomyces</taxon>
    </lineage>
</organism>
<evidence type="ECO:0000313" key="2">
    <source>
        <dbReference type="EMBL" id="MDT0569094.1"/>
    </source>
</evidence>
<comment type="caution">
    <text evidence="2">The sequence shown here is derived from an EMBL/GenBank/DDBJ whole genome shotgun (WGS) entry which is preliminary data.</text>
</comment>
<sequence>MLIEYTDGTTQTVVTRTDDGWRATDTGPHRADDLYDGQTYDARRELTGWTAPGFDDTTWSDVERVAFEDRYPDVRLLAYPAERALRRPLGPAAVVRHRRHQ</sequence>
<keyword evidence="3" id="KW-1185">Reference proteome</keyword>
<dbReference type="Pfam" id="PF08531">
    <property type="entry name" value="Bac_rhamnosid_N"/>
    <property type="match status" value="1"/>
</dbReference>
<dbReference type="PANTHER" id="PTHR33307:SF6">
    <property type="entry name" value="ALPHA-RHAMNOSIDASE (EUROFUNG)-RELATED"/>
    <property type="match status" value="1"/>
</dbReference>
<evidence type="ECO:0000313" key="3">
    <source>
        <dbReference type="Proteomes" id="UP001180737"/>
    </source>
</evidence>